<dbReference type="InterPro" id="IPR001610">
    <property type="entry name" value="PAC"/>
</dbReference>
<accession>F4XNI7</accession>
<dbReference type="PANTHER" id="PTHR43304">
    <property type="entry name" value="PHYTOCHROME-LIKE PROTEIN CPH1"/>
    <property type="match status" value="1"/>
</dbReference>
<feature type="domain" description="PAS" evidence="10">
    <location>
        <begin position="151"/>
        <end position="206"/>
    </location>
</feature>
<evidence type="ECO:0000256" key="5">
    <source>
        <dbReference type="ARBA" id="ARBA00022777"/>
    </source>
</evidence>
<gene>
    <name evidence="12" type="ORF">LYNGBM3L_21710</name>
</gene>
<dbReference type="InterPro" id="IPR003594">
    <property type="entry name" value="HATPase_dom"/>
</dbReference>
<dbReference type="InterPro" id="IPR000014">
    <property type="entry name" value="PAS"/>
</dbReference>
<dbReference type="SMART" id="SM00388">
    <property type="entry name" value="HisKA"/>
    <property type="match status" value="1"/>
</dbReference>
<reference evidence="13" key="1">
    <citation type="journal article" date="2011" name="Proc. Natl. Acad. Sci. U.S.A.">
        <title>Genomic insights into the physiology and ecology of the marine filamentous cyanobacterium Lyngbya majuscula.</title>
        <authorList>
            <person name="Jones A.C."/>
            <person name="Monroe E.A."/>
            <person name="Podell S."/>
            <person name="Hess W.R."/>
            <person name="Klages S."/>
            <person name="Esquenazi E."/>
            <person name="Niessen S."/>
            <person name="Hoover H."/>
            <person name="Rothmann M."/>
            <person name="Lasken R.S."/>
            <person name="Yates J.R.III."/>
            <person name="Reinhardt R."/>
            <person name="Kube M."/>
            <person name="Burkart M.D."/>
            <person name="Allen E.E."/>
            <person name="Dorrestein P.C."/>
            <person name="Gerwick W.H."/>
            <person name="Gerwick L."/>
        </authorList>
    </citation>
    <scope>NUCLEOTIDE SEQUENCE [LARGE SCALE GENOMIC DNA]</scope>
    <source>
        <strain evidence="13">3L</strain>
    </source>
</reference>
<dbReference type="SUPFAM" id="SSF55785">
    <property type="entry name" value="PYP-like sensor domain (PAS domain)"/>
    <property type="match status" value="2"/>
</dbReference>
<evidence type="ECO:0000313" key="12">
    <source>
        <dbReference type="EMBL" id="EGJ34246.1"/>
    </source>
</evidence>
<feature type="transmembrane region" description="Helical" evidence="8">
    <location>
        <begin position="35"/>
        <end position="53"/>
    </location>
</feature>
<evidence type="ECO:0000259" key="11">
    <source>
        <dbReference type="PROSITE" id="PS50113"/>
    </source>
</evidence>
<dbReference type="Pfam" id="PF00989">
    <property type="entry name" value="PAS"/>
    <property type="match status" value="1"/>
</dbReference>
<evidence type="ECO:0000256" key="3">
    <source>
        <dbReference type="ARBA" id="ARBA00022553"/>
    </source>
</evidence>
<comment type="catalytic activity">
    <reaction evidence="1">
        <text>ATP + protein L-histidine = ADP + protein N-phospho-L-histidine.</text>
        <dbReference type="EC" id="2.7.13.3"/>
    </reaction>
</comment>
<feature type="domain" description="PAC" evidence="11">
    <location>
        <begin position="221"/>
        <end position="277"/>
    </location>
</feature>
<dbReference type="InterPro" id="IPR013767">
    <property type="entry name" value="PAS_fold"/>
</dbReference>
<protein>
    <recommendedName>
        <fullName evidence="2">histidine kinase</fullName>
        <ecNumber evidence="2">2.7.13.3</ecNumber>
    </recommendedName>
</protein>
<dbReference type="CDD" id="cd16921">
    <property type="entry name" value="HATPase_FilI-like"/>
    <property type="match status" value="1"/>
</dbReference>
<dbReference type="PROSITE" id="PS50113">
    <property type="entry name" value="PAC"/>
    <property type="match status" value="2"/>
</dbReference>
<dbReference type="eggNOG" id="COG2205">
    <property type="taxonomic scope" value="Bacteria"/>
</dbReference>
<dbReference type="AlphaFoldDB" id="F4XNI7"/>
<dbReference type="InterPro" id="IPR000700">
    <property type="entry name" value="PAS-assoc_C"/>
</dbReference>
<dbReference type="SMART" id="SM00086">
    <property type="entry name" value="PAC"/>
    <property type="match status" value="2"/>
</dbReference>
<dbReference type="InterPro" id="IPR003661">
    <property type="entry name" value="HisK_dim/P_dom"/>
</dbReference>
<dbReference type="PROSITE" id="PS50109">
    <property type="entry name" value="HIS_KIN"/>
    <property type="match status" value="1"/>
</dbReference>
<keyword evidence="7" id="KW-0175">Coiled coil</keyword>
<dbReference type="InterPro" id="IPR013656">
    <property type="entry name" value="PAS_4"/>
</dbReference>
<dbReference type="SMART" id="SM00091">
    <property type="entry name" value="PAS"/>
    <property type="match status" value="2"/>
</dbReference>
<keyword evidence="8" id="KW-0812">Transmembrane</keyword>
<dbReference type="InterPro" id="IPR036890">
    <property type="entry name" value="HATPase_C_sf"/>
</dbReference>
<dbReference type="InterPro" id="IPR005467">
    <property type="entry name" value="His_kinase_dom"/>
</dbReference>
<dbReference type="GO" id="GO:0000155">
    <property type="term" value="F:phosphorelay sensor kinase activity"/>
    <property type="evidence" value="ECO:0007669"/>
    <property type="project" value="InterPro"/>
</dbReference>
<dbReference type="EMBL" id="GL890840">
    <property type="protein sequence ID" value="EGJ34246.1"/>
    <property type="molecule type" value="Genomic_DNA"/>
</dbReference>
<feature type="domain" description="PAC" evidence="11">
    <location>
        <begin position="389"/>
        <end position="441"/>
    </location>
</feature>
<feature type="coiled-coil region" evidence="7">
    <location>
        <begin position="279"/>
        <end position="313"/>
    </location>
</feature>
<dbReference type="Gene3D" id="1.10.287.130">
    <property type="match status" value="1"/>
</dbReference>
<keyword evidence="5" id="KW-0418">Kinase</keyword>
<dbReference type="Gene3D" id="3.30.565.10">
    <property type="entry name" value="Histidine kinase-like ATPase, C-terminal domain"/>
    <property type="match status" value="1"/>
</dbReference>
<dbReference type="HOGENOM" id="CLU_000445_114_71_3"/>
<dbReference type="FunFam" id="3.30.565.10:FF:000006">
    <property type="entry name" value="Sensor histidine kinase WalK"/>
    <property type="match status" value="1"/>
</dbReference>
<dbReference type="SUPFAM" id="SSF47384">
    <property type="entry name" value="Homodimeric domain of signal transducing histidine kinase"/>
    <property type="match status" value="1"/>
</dbReference>
<keyword evidence="4" id="KW-0808">Transferase</keyword>
<evidence type="ECO:0000256" key="6">
    <source>
        <dbReference type="ARBA" id="ARBA00023012"/>
    </source>
</evidence>
<dbReference type="CDD" id="cd00130">
    <property type="entry name" value="PAS"/>
    <property type="match status" value="1"/>
</dbReference>
<keyword evidence="8" id="KW-1133">Transmembrane helix</keyword>
<keyword evidence="13" id="KW-1185">Reference proteome</keyword>
<dbReference type="Pfam" id="PF08448">
    <property type="entry name" value="PAS_4"/>
    <property type="match status" value="1"/>
</dbReference>
<dbReference type="Proteomes" id="UP000003959">
    <property type="component" value="Unassembled WGS sequence"/>
</dbReference>
<dbReference type="SUPFAM" id="SSF55874">
    <property type="entry name" value="ATPase domain of HSP90 chaperone/DNA topoisomerase II/histidine kinase"/>
    <property type="match status" value="1"/>
</dbReference>
<dbReference type="InterPro" id="IPR058544">
    <property type="entry name" value="ETR1_N"/>
</dbReference>
<feature type="transmembrane region" description="Helical" evidence="8">
    <location>
        <begin position="91"/>
        <end position="114"/>
    </location>
</feature>
<evidence type="ECO:0000256" key="7">
    <source>
        <dbReference type="SAM" id="Coils"/>
    </source>
</evidence>
<dbReference type="SMART" id="SM00387">
    <property type="entry name" value="HATPase_c"/>
    <property type="match status" value="1"/>
</dbReference>
<sequence>MLKTLQDMFSGHYLSQEHCYVWKPELVGLHAGSDLLIALSYYSILLLLIYCWSQNQDLPLLKILLLFSAWVLFCGNSHLLEVWRIWHPDYWLSGLVKGTSAILSLSSAIALVVVMPKVLAFSSRAPLEATNTALEKEIAERKQTVEELLRSQQTLSLLVEQTPLGFIEWSLDGEVMQWNHVAEKIFGYSKMEAFGHRAHQLIKPQSSVEQFQRVLQDCLNFQYSNCITENYHPQDGSSIFCQWHNAPLIESDGTIIGVVSVVQDITKRKLEDDVLTQAYEELEQRILERTKQLAAANQVLKAEIRERRQVESELGNNLELLNRFLEYVPAAIAMFDQQMRYQFVSRNWYSEYNISDDNIIGKSYYEVFPETPEGWKKIHQRCLEGYSAECEEDLFIRANGEQQWLKWEIGPWVDIAGKISGIIMSTEVITERKEAQEALKRLNQDLSQSNRELEQFAYVASHDLQEPLRAISSYTQLLAKKYQSNLDAQADKYIHYIVDGATNMQQLIQDLLSFSRVGTHGKELAATDCEVVLNRVLDNLNVAIIESDAIVTHDSLPVVMGDDIQLSQLLQNLIGNAIKFRSQELPRVHISAELKAKEFIFSVRDNGIGIEPEYFERIFTIFQRLHTRREYPGTGIGLAVCKKIVERHGGKIWVESELGVGTTFYFSIPQHHQDLNII</sequence>
<feature type="transmembrane region" description="Helical" evidence="8">
    <location>
        <begin position="60"/>
        <end position="79"/>
    </location>
</feature>
<organism evidence="12 13">
    <name type="scientific">Moorena producens 3L</name>
    <dbReference type="NCBI Taxonomy" id="489825"/>
    <lineage>
        <taxon>Bacteria</taxon>
        <taxon>Bacillati</taxon>
        <taxon>Cyanobacteriota</taxon>
        <taxon>Cyanophyceae</taxon>
        <taxon>Coleofasciculales</taxon>
        <taxon>Coleofasciculaceae</taxon>
        <taxon>Moorena</taxon>
    </lineage>
</organism>
<evidence type="ECO:0000259" key="10">
    <source>
        <dbReference type="PROSITE" id="PS50112"/>
    </source>
</evidence>
<evidence type="ECO:0000256" key="2">
    <source>
        <dbReference type="ARBA" id="ARBA00012438"/>
    </source>
</evidence>
<dbReference type="GO" id="GO:0006355">
    <property type="term" value="P:regulation of DNA-templated transcription"/>
    <property type="evidence" value="ECO:0007669"/>
    <property type="project" value="InterPro"/>
</dbReference>
<dbReference type="Gene3D" id="3.30.450.20">
    <property type="entry name" value="PAS domain"/>
    <property type="match status" value="2"/>
</dbReference>
<dbReference type="PANTHER" id="PTHR43304:SF1">
    <property type="entry name" value="PAC DOMAIN-CONTAINING PROTEIN"/>
    <property type="match status" value="1"/>
</dbReference>
<dbReference type="EC" id="2.7.13.3" evidence="2"/>
<feature type="coiled-coil region" evidence="7">
    <location>
        <begin position="425"/>
        <end position="452"/>
    </location>
</feature>
<dbReference type="RefSeq" id="WP_008181453.1">
    <property type="nucleotide sequence ID" value="NZ_GL890840.1"/>
</dbReference>
<evidence type="ECO:0000256" key="4">
    <source>
        <dbReference type="ARBA" id="ARBA00022679"/>
    </source>
</evidence>
<proteinExistence type="predicted"/>
<dbReference type="PROSITE" id="PS50112">
    <property type="entry name" value="PAS"/>
    <property type="match status" value="1"/>
</dbReference>
<keyword evidence="3" id="KW-0597">Phosphoprotein</keyword>
<dbReference type="NCBIfam" id="TIGR00229">
    <property type="entry name" value="sensory_box"/>
    <property type="match status" value="2"/>
</dbReference>
<dbReference type="InterPro" id="IPR052162">
    <property type="entry name" value="Sensor_kinase/Photoreceptor"/>
</dbReference>
<dbReference type="OrthoDB" id="9808408at2"/>
<feature type="domain" description="Histidine kinase" evidence="9">
    <location>
        <begin position="459"/>
        <end position="672"/>
    </location>
</feature>
<dbReference type="CDD" id="cd00082">
    <property type="entry name" value="HisKA"/>
    <property type="match status" value="1"/>
</dbReference>
<dbReference type="InterPro" id="IPR004358">
    <property type="entry name" value="Sig_transdc_His_kin-like_C"/>
</dbReference>
<evidence type="ECO:0000256" key="8">
    <source>
        <dbReference type="SAM" id="Phobius"/>
    </source>
</evidence>
<keyword evidence="8" id="KW-0472">Membrane</keyword>
<evidence type="ECO:0000256" key="1">
    <source>
        <dbReference type="ARBA" id="ARBA00000085"/>
    </source>
</evidence>
<dbReference type="Pfam" id="PF25487">
    <property type="entry name" value="ETR1_N"/>
    <property type="match status" value="1"/>
</dbReference>
<evidence type="ECO:0000313" key="13">
    <source>
        <dbReference type="Proteomes" id="UP000003959"/>
    </source>
</evidence>
<name>F4XNI7_9CYAN</name>
<evidence type="ECO:0000259" key="9">
    <source>
        <dbReference type="PROSITE" id="PS50109"/>
    </source>
</evidence>
<dbReference type="PRINTS" id="PR00344">
    <property type="entry name" value="BCTRLSENSOR"/>
</dbReference>
<dbReference type="Pfam" id="PF00512">
    <property type="entry name" value="HisKA"/>
    <property type="match status" value="1"/>
</dbReference>
<dbReference type="eggNOG" id="COG4251">
    <property type="taxonomic scope" value="Bacteria"/>
</dbReference>
<dbReference type="Pfam" id="PF02518">
    <property type="entry name" value="HATPase_c"/>
    <property type="match status" value="1"/>
</dbReference>
<dbReference type="InterPro" id="IPR035965">
    <property type="entry name" value="PAS-like_dom_sf"/>
</dbReference>
<dbReference type="InterPro" id="IPR036097">
    <property type="entry name" value="HisK_dim/P_sf"/>
</dbReference>
<keyword evidence="6" id="KW-0902">Two-component regulatory system</keyword>